<organism evidence="2 3">
    <name type="scientific">Lasiosphaeria hispida</name>
    <dbReference type="NCBI Taxonomy" id="260671"/>
    <lineage>
        <taxon>Eukaryota</taxon>
        <taxon>Fungi</taxon>
        <taxon>Dikarya</taxon>
        <taxon>Ascomycota</taxon>
        <taxon>Pezizomycotina</taxon>
        <taxon>Sordariomycetes</taxon>
        <taxon>Sordariomycetidae</taxon>
        <taxon>Sordariales</taxon>
        <taxon>Lasiosphaeriaceae</taxon>
        <taxon>Lasiosphaeria</taxon>
    </lineage>
</organism>
<dbReference type="AlphaFoldDB" id="A0AAJ0HJG7"/>
<evidence type="ECO:0000313" key="2">
    <source>
        <dbReference type="EMBL" id="KAK3353729.1"/>
    </source>
</evidence>
<gene>
    <name evidence="2" type="ORF">B0T25DRAFT_568915</name>
</gene>
<sequence>METEKQQPEMNMATAQHKHEVALQVQRDNNHKADQSLTMNSAKFGRDHDIAMAGSRKNGLEHQHDINLKAQELSLRLQLDHVTAMDAERRKHAPKWIGIYSLAAAAIIIVPSILFSVLALVYQCLVG</sequence>
<keyword evidence="1" id="KW-0812">Transmembrane</keyword>
<accession>A0AAJ0HJG7</accession>
<reference evidence="2" key="2">
    <citation type="submission" date="2023-06" db="EMBL/GenBank/DDBJ databases">
        <authorList>
            <consortium name="Lawrence Berkeley National Laboratory"/>
            <person name="Haridas S."/>
            <person name="Hensen N."/>
            <person name="Bonometti L."/>
            <person name="Westerberg I."/>
            <person name="Brannstrom I.O."/>
            <person name="Guillou S."/>
            <person name="Cros-Aarteil S."/>
            <person name="Calhoun S."/>
            <person name="Kuo A."/>
            <person name="Mondo S."/>
            <person name="Pangilinan J."/>
            <person name="Riley R."/>
            <person name="Labutti K."/>
            <person name="Andreopoulos B."/>
            <person name="Lipzen A."/>
            <person name="Chen C."/>
            <person name="Yanf M."/>
            <person name="Daum C."/>
            <person name="Ng V."/>
            <person name="Clum A."/>
            <person name="Steindorff A."/>
            <person name="Ohm R."/>
            <person name="Martin F."/>
            <person name="Silar P."/>
            <person name="Natvig D."/>
            <person name="Lalanne C."/>
            <person name="Gautier V."/>
            <person name="Ament-Velasquez S.L."/>
            <person name="Kruys A."/>
            <person name="Hutchinson M.I."/>
            <person name="Powell A.J."/>
            <person name="Barry K."/>
            <person name="Miller A.N."/>
            <person name="Grigoriev I.V."/>
            <person name="Debuchy R."/>
            <person name="Gladieux P."/>
            <person name="Thoren M.H."/>
            <person name="Johannesson H."/>
        </authorList>
    </citation>
    <scope>NUCLEOTIDE SEQUENCE</scope>
    <source>
        <strain evidence="2">CBS 955.72</strain>
    </source>
</reference>
<evidence type="ECO:0000313" key="3">
    <source>
        <dbReference type="Proteomes" id="UP001275084"/>
    </source>
</evidence>
<proteinExistence type="predicted"/>
<feature type="transmembrane region" description="Helical" evidence="1">
    <location>
        <begin position="99"/>
        <end position="122"/>
    </location>
</feature>
<keyword evidence="1" id="KW-0472">Membrane</keyword>
<keyword evidence="1" id="KW-1133">Transmembrane helix</keyword>
<dbReference type="EMBL" id="JAUIQD010000004">
    <property type="protein sequence ID" value="KAK3353729.1"/>
    <property type="molecule type" value="Genomic_DNA"/>
</dbReference>
<reference evidence="2" key="1">
    <citation type="journal article" date="2023" name="Mol. Phylogenet. Evol.">
        <title>Genome-scale phylogeny and comparative genomics of the fungal order Sordariales.</title>
        <authorList>
            <person name="Hensen N."/>
            <person name="Bonometti L."/>
            <person name="Westerberg I."/>
            <person name="Brannstrom I.O."/>
            <person name="Guillou S."/>
            <person name="Cros-Aarteil S."/>
            <person name="Calhoun S."/>
            <person name="Haridas S."/>
            <person name="Kuo A."/>
            <person name="Mondo S."/>
            <person name="Pangilinan J."/>
            <person name="Riley R."/>
            <person name="LaButti K."/>
            <person name="Andreopoulos B."/>
            <person name="Lipzen A."/>
            <person name="Chen C."/>
            <person name="Yan M."/>
            <person name="Daum C."/>
            <person name="Ng V."/>
            <person name="Clum A."/>
            <person name="Steindorff A."/>
            <person name="Ohm R.A."/>
            <person name="Martin F."/>
            <person name="Silar P."/>
            <person name="Natvig D.O."/>
            <person name="Lalanne C."/>
            <person name="Gautier V."/>
            <person name="Ament-Velasquez S.L."/>
            <person name="Kruys A."/>
            <person name="Hutchinson M.I."/>
            <person name="Powell A.J."/>
            <person name="Barry K."/>
            <person name="Miller A.N."/>
            <person name="Grigoriev I.V."/>
            <person name="Debuchy R."/>
            <person name="Gladieux P."/>
            <person name="Hiltunen Thoren M."/>
            <person name="Johannesson H."/>
        </authorList>
    </citation>
    <scope>NUCLEOTIDE SEQUENCE</scope>
    <source>
        <strain evidence="2">CBS 955.72</strain>
    </source>
</reference>
<protein>
    <submittedName>
        <fullName evidence="2">Uncharacterized protein</fullName>
    </submittedName>
</protein>
<name>A0AAJ0HJG7_9PEZI</name>
<dbReference type="Proteomes" id="UP001275084">
    <property type="component" value="Unassembled WGS sequence"/>
</dbReference>
<keyword evidence="3" id="KW-1185">Reference proteome</keyword>
<comment type="caution">
    <text evidence="2">The sequence shown here is derived from an EMBL/GenBank/DDBJ whole genome shotgun (WGS) entry which is preliminary data.</text>
</comment>
<evidence type="ECO:0000256" key="1">
    <source>
        <dbReference type="SAM" id="Phobius"/>
    </source>
</evidence>